<dbReference type="PROSITE" id="PS51257">
    <property type="entry name" value="PROKAR_LIPOPROTEIN"/>
    <property type="match status" value="1"/>
</dbReference>
<feature type="transmembrane region" description="Helical" evidence="2">
    <location>
        <begin position="20"/>
        <end position="40"/>
    </location>
</feature>
<reference evidence="3 4" key="1">
    <citation type="submission" date="2016-01" db="EMBL/GenBank/DDBJ databases">
        <title>High potential of lignocellulose degradation of a new Verrucomicrobia species.</title>
        <authorList>
            <person name="Wang Y."/>
            <person name="Shi Y."/>
            <person name="Qiu Z."/>
            <person name="Liu S."/>
            <person name="Yang H."/>
        </authorList>
    </citation>
    <scope>NUCLEOTIDE SEQUENCE [LARGE SCALE GENOMIC DNA]</scope>
    <source>
        <strain evidence="3 4">TSB47</strain>
    </source>
</reference>
<dbReference type="STRING" id="1184151.AW736_07185"/>
<evidence type="ECO:0000256" key="2">
    <source>
        <dbReference type="SAM" id="Phobius"/>
    </source>
</evidence>
<keyword evidence="2" id="KW-0472">Membrane</keyword>
<evidence type="ECO:0000256" key="1">
    <source>
        <dbReference type="SAM" id="MobiDB-lite"/>
    </source>
</evidence>
<sequence>MERAAPSSSTGFKQYNLMNIINRCIICLALAVSCVVSPFAPLKGETATPAATSRNPDQPRALRDPFFYAGGAPAPPAVRGQVPVRGNYLPPGIRVKSTLRLAGGEAVAVLEIPGYPNLFHLHEGEQFSLDGNVSTRSPRRAGASPARPANTGAAAPVSPAPADAPVTFTVEEISRHTVTVSQSRRPDELIVIR</sequence>
<evidence type="ECO:0000313" key="4">
    <source>
        <dbReference type="Proteomes" id="UP000078486"/>
    </source>
</evidence>
<dbReference type="AlphaFoldDB" id="A0A178ILD4"/>
<keyword evidence="2" id="KW-1133">Transmembrane helix</keyword>
<proteinExistence type="predicted"/>
<comment type="caution">
    <text evidence="3">The sequence shown here is derived from an EMBL/GenBank/DDBJ whole genome shotgun (WGS) entry which is preliminary data.</text>
</comment>
<gene>
    <name evidence="3" type="ORF">AW736_07185</name>
</gene>
<keyword evidence="4" id="KW-1185">Reference proteome</keyword>
<organism evidence="3 4">
    <name type="scientific">Termitidicoccus mucosus</name>
    <dbReference type="NCBI Taxonomy" id="1184151"/>
    <lineage>
        <taxon>Bacteria</taxon>
        <taxon>Pseudomonadati</taxon>
        <taxon>Verrucomicrobiota</taxon>
        <taxon>Opitutia</taxon>
        <taxon>Opitutales</taxon>
        <taxon>Opitutaceae</taxon>
        <taxon>Termitidicoccus</taxon>
    </lineage>
</organism>
<feature type="compositionally biased region" description="Low complexity" evidence="1">
    <location>
        <begin position="134"/>
        <end position="162"/>
    </location>
</feature>
<feature type="region of interest" description="Disordered" evidence="1">
    <location>
        <begin position="129"/>
        <end position="162"/>
    </location>
</feature>
<evidence type="ECO:0000313" key="3">
    <source>
        <dbReference type="EMBL" id="OAM90568.1"/>
    </source>
</evidence>
<keyword evidence="2" id="KW-0812">Transmembrane</keyword>
<dbReference type="Proteomes" id="UP000078486">
    <property type="component" value="Unassembled WGS sequence"/>
</dbReference>
<name>A0A178ILD4_9BACT</name>
<dbReference type="EMBL" id="LRRQ01000054">
    <property type="protein sequence ID" value="OAM90568.1"/>
    <property type="molecule type" value="Genomic_DNA"/>
</dbReference>
<protein>
    <submittedName>
        <fullName evidence="3">Uncharacterized protein</fullName>
    </submittedName>
</protein>
<accession>A0A178ILD4</accession>